<feature type="signal peptide" evidence="1">
    <location>
        <begin position="1"/>
        <end position="17"/>
    </location>
</feature>
<protein>
    <recommendedName>
        <fullName evidence="4">DUF4056 domain-containing protein</fullName>
    </recommendedName>
</protein>
<keyword evidence="1" id="KW-0732">Signal</keyword>
<evidence type="ECO:0008006" key="4">
    <source>
        <dbReference type="Google" id="ProtNLM"/>
    </source>
</evidence>
<dbReference type="EMBL" id="CP029480">
    <property type="protein sequence ID" value="AWW00627.1"/>
    <property type="molecule type" value="Genomic_DNA"/>
</dbReference>
<dbReference type="Pfam" id="PF13265">
    <property type="entry name" value="DUF4056"/>
    <property type="match status" value="1"/>
</dbReference>
<dbReference type="KEGG" id="als:DJ013_21535"/>
<name>A0A2Z4GH93_9BACT</name>
<sequence>MRQFFFIILSLSFTAQAALPLAIGDKLGENPPPRIIRTCCSFGSDVKVTGIPFLKISDVTSIEKLGAHTYLGSVLENNGIIYTNKGGFIDIGHLRDQADWTAYLYQQILNSDNQDFIIELGREGGQKKLEIYPSELKTTADKIAVAGKIAYNLSVWHEIATFFGASYIPMVPERYSAFSMEDAYSNLLGVQLGMQALQSKLPFEQAMTILLSEKLTELDAVTGIDPTLQAMEAVRDIWWTREAKLPSKNILLQREFGIENCLNPWLIEDINNEASDKLQICPPTSTGNGSDLEDFYQLSIQLNSKFPVRRVLPKEFNRVITQKDFNLLISEAERKTELRDSRTKL</sequence>
<gene>
    <name evidence="2" type="ORF">DJ013_21535</name>
</gene>
<dbReference type="Proteomes" id="UP000249873">
    <property type="component" value="Chromosome"/>
</dbReference>
<proteinExistence type="predicted"/>
<feature type="chain" id="PRO_5016373007" description="DUF4056 domain-containing protein" evidence="1">
    <location>
        <begin position="18"/>
        <end position="345"/>
    </location>
</feature>
<reference evidence="2 3" key="1">
    <citation type="submission" date="2018-05" db="EMBL/GenBank/DDBJ databases">
        <title>Complete genome sequence of Arcticibacterium luteifluviistationis SM1504T, a cytophagaceae bacterium isolated from Arctic surface seawater.</title>
        <authorList>
            <person name="Li Y."/>
            <person name="Qin Q.-L."/>
        </authorList>
    </citation>
    <scope>NUCLEOTIDE SEQUENCE [LARGE SCALE GENOMIC DNA]</scope>
    <source>
        <strain evidence="2 3">SM1504</strain>
    </source>
</reference>
<evidence type="ECO:0000256" key="1">
    <source>
        <dbReference type="SAM" id="SignalP"/>
    </source>
</evidence>
<dbReference type="AlphaFoldDB" id="A0A2Z4GH93"/>
<organism evidence="2 3">
    <name type="scientific">Arcticibacterium luteifluviistationis</name>
    <dbReference type="NCBI Taxonomy" id="1784714"/>
    <lineage>
        <taxon>Bacteria</taxon>
        <taxon>Pseudomonadati</taxon>
        <taxon>Bacteroidota</taxon>
        <taxon>Cytophagia</taxon>
        <taxon>Cytophagales</taxon>
        <taxon>Leadbetterellaceae</taxon>
        <taxon>Arcticibacterium</taxon>
    </lineage>
</organism>
<dbReference type="OrthoDB" id="1164519at2"/>
<evidence type="ECO:0000313" key="2">
    <source>
        <dbReference type="EMBL" id="AWW00627.1"/>
    </source>
</evidence>
<dbReference type="InterPro" id="IPR025130">
    <property type="entry name" value="DUF4056"/>
</dbReference>
<keyword evidence="3" id="KW-1185">Reference proteome</keyword>
<dbReference type="RefSeq" id="WP_111373993.1">
    <property type="nucleotide sequence ID" value="NZ_CP029480.1"/>
</dbReference>
<accession>A0A2Z4GH93</accession>
<evidence type="ECO:0000313" key="3">
    <source>
        <dbReference type="Proteomes" id="UP000249873"/>
    </source>
</evidence>